<sequence>MKIIKWFVVCFAIFCISCEGDPGPPGRDGLDGLPGPLAQVFEVQIDFTAANNFEFLVSFPSNIEVFDSDVVAAYILDEVDNGVDIWEPLPQTLFLGNDILIYGYDFSSSDINFFIDGTIDPSTLDPIYTDDVIFRVAIIPAEFARSLDLSNFQSIMNELKIQDFQQLR</sequence>
<dbReference type="Proteomes" id="UP001596978">
    <property type="component" value="Unassembled WGS sequence"/>
</dbReference>
<reference evidence="2" key="1">
    <citation type="journal article" date="2019" name="Int. J. Syst. Evol. Microbiol.">
        <title>The Global Catalogue of Microorganisms (GCM) 10K type strain sequencing project: providing services to taxonomists for standard genome sequencing and annotation.</title>
        <authorList>
            <consortium name="The Broad Institute Genomics Platform"/>
            <consortium name="The Broad Institute Genome Sequencing Center for Infectious Disease"/>
            <person name="Wu L."/>
            <person name="Ma J."/>
        </authorList>
    </citation>
    <scope>NUCLEOTIDE SEQUENCE [LARGE SCALE GENOMIC DNA]</scope>
    <source>
        <strain evidence="2">CCUG 62952</strain>
    </source>
</reference>
<evidence type="ECO:0000313" key="2">
    <source>
        <dbReference type="Proteomes" id="UP001596978"/>
    </source>
</evidence>
<accession>A0ABW3CZI7</accession>
<keyword evidence="2" id="KW-1185">Reference proteome</keyword>
<gene>
    <name evidence="1" type="ORF">ACFQ1M_13510</name>
</gene>
<dbReference type="RefSeq" id="WP_386409071.1">
    <property type="nucleotide sequence ID" value="NZ_JBHTJH010000017.1"/>
</dbReference>
<dbReference type="EMBL" id="JBHTJH010000017">
    <property type="protein sequence ID" value="MFD0863225.1"/>
    <property type="molecule type" value="Genomic_DNA"/>
</dbReference>
<comment type="caution">
    <text evidence="1">The sequence shown here is derived from an EMBL/GenBank/DDBJ whole genome shotgun (WGS) entry which is preliminary data.</text>
</comment>
<protein>
    <recommendedName>
        <fullName evidence="3">Collagen-like protein</fullName>
    </recommendedName>
</protein>
<evidence type="ECO:0008006" key="3">
    <source>
        <dbReference type="Google" id="ProtNLM"/>
    </source>
</evidence>
<name>A0ABW3CZI7_9FLAO</name>
<organism evidence="1 2">
    <name type="scientific">Sungkyunkwania multivorans</name>
    <dbReference type="NCBI Taxonomy" id="1173618"/>
    <lineage>
        <taxon>Bacteria</taxon>
        <taxon>Pseudomonadati</taxon>
        <taxon>Bacteroidota</taxon>
        <taxon>Flavobacteriia</taxon>
        <taxon>Flavobacteriales</taxon>
        <taxon>Flavobacteriaceae</taxon>
        <taxon>Sungkyunkwania</taxon>
    </lineage>
</organism>
<evidence type="ECO:0000313" key="1">
    <source>
        <dbReference type="EMBL" id="MFD0863225.1"/>
    </source>
</evidence>
<proteinExistence type="predicted"/>